<evidence type="ECO:0000256" key="8">
    <source>
        <dbReference type="SAM" id="SignalP"/>
    </source>
</evidence>
<dbReference type="Gene3D" id="3.30.70.100">
    <property type="match status" value="1"/>
</dbReference>
<dbReference type="AlphaFoldDB" id="H8Z6Q8"/>
<dbReference type="InterPro" id="IPR023408">
    <property type="entry name" value="MscS_beta-dom_sf"/>
</dbReference>
<dbReference type="SUPFAM" id="SSF82689">
    <property type="entry name" value="Mechanosensitive channel protein MscS (YggB), C-terminal domain"/>
    <property type="match status" value="1"/>
</dbReference>
<evidence type="ECO:0000313" key="13">
    <source>
        <dbReference type="Proteomes" id="UP000002964"/>
    </source>
</evidence>
<dbReference type="GO" id="GO:0005886">
    <property type="term" value="C:plasma membrane"/>
    <property type="evidence" value="ECO:0007669"/>
    <property type="project" value="UniProtKB-SubCell"/>
</dbReference>
<reference evidence="12 13" key="2">
    <citation type="submission" date="2011-11" db="EMBL/GenBank/DDBJ databases">
        <authorList>
            <consortium name="US DOE Joint Genome Institute"/>
            <person name="Lucas S."/>
            <person name="Han J."/>
            <person name="Lapidus A."/>
            <person name="Cheng J.-F."/>
            <person name="Goodwin L."/>
            <person name="Pitluck S."/>
            <person name="Peters L."/>
            <person name="Ovchinnikova G."/>
            <person name="Zhang X."/>
            <person name="Detter J.C."/>
            <person name="Han C."/>
            <person name="Tapia R."/>
            <person name="Land M."/>
            <person name="Hauser L."/>
            <person name="Kyrpides N."/>
            <person name="Ivanova N."/>
            <person name="Pagani I."/>
            <person name="Vogl K."/>
            <person name="Liu Z."/>
            <person name="Overmann J."/>
            <person name="Frigaard N.-U."/>
            <person name="Bryant D."/>
            <person name="Woyke T."/>
        </authorList>
    </citation>
    <scope>NUCLEOTIDE SEQUENCE [LARGE SCALE GENOMIC DNA]</scope>
    <source>
        <strain evidence="12 13">970</strain>
    </source>
</reference>
<dbReference type="InterPro" id="IPR049142">
    <property type="entry name" value="MS_channel_1st"/>
</dbReference>
<name>H8Z6Q8_9GAMM</name>
<dbReference type="InterPro" id="IPR011066">
    <property type="entry name" value="MscS_channel_C_sf"/>
</dbReference>
<dbReference type="OrthoDB" id="9775207at2"/>
<evidence type="ECO:0000256" key="2">
    <source>
        <dbReference type="ARBA" id="ARBA00008017"/>
    </source>
</evidence>
<comment type="similarity">
    <text evidence="2">Belongs to the MscS (TC 1.A.23) family.</text>
</comment>
<feature type="domain" description="Mechanosensitive ion channel transmembrane helices 2/3" evidence="11">
    <location>
        <begin position="410"/>
        <end position="450"/>
    </location>
</feature>
<evidence type="ECO:0000256" key="1">
    <source>
        <dbReference type="ARBA" id="ARBA00004651"/>
    </source>
</evidence>
<feature type="transmembrane region" description="Helical" evidence="7">
    <location>
        <begin position="403"/>
        <end position="425"/>
    </location>
</feature>
<dbReference type="HOGENOM" id="CLU_026710_0_0_6"/>
<evidence type="ECO:0000259" key="10">
    <source>
        <dbReference type="Pfam" id="PF21082"/>
    </source>
</evidence>
<reference evidence="13" key="1">
    <citation type="submission" date="2011-06" db="EMBL/GenBank/DDBJ databases">
        <authorList>
            <consortium name="US DOE Joint Genome Institute (JGI-PGF)"/>
            <person name="Lucas S."/>
            <person name="Han J."/>
            <person name="Lapidus A."/>
            <person name="Cheng J.-F."/>
            <person name="Goodwin L."/>
            <person name="Pitluck S."/>
            <person name="Peters L."/>
            <person name="Land M.L."/>
            <person name="Hauser L."/>
            <person name="Vogl K."/>
            <person name="Liu Z."/>
            <person name="Overmann J."/>
            <person name="Frigaard N.-U."/>
            <person name="Bryant D.A."/>
            <person name="Woyke T.J."/>
        </authorList>
    </citation>
    <scope>NUCLEOTIDE SEQUENCE [LARGE SCALE GENOMIC DNA]</scope>
    <source>
        <strain evidence="13">970</strain>
    </source>
</reference>
<dbReference type="InterPro" id="IPR006685">
    <property type="entry name" value="MscS_channel_2nd"/>
</dbReference>
<dbReference type="PROSITE" id="PS01246">
    <property type="entry name" value="UPF0003"/>
    <property type="match status" value="1"/>
</dbReference>
<dbReference type="PANTHER" id="PTHR43634">
    <property type="entry name" value="OW CONDUCTANCE MECHANOSENSITIVE CHANNEL"/>
    <property type="match status" value="1"/>
</dbReference>
<evidence type="ECO:0000256" key="7">
    <source>
        <dbReference type="SAM" id="Phobius"/>
    </source>
</evidence>
<dbReference type="InterPro" id="IPR045042">
    <property type="entry name" value="YnaI-like"/>
</dbReference>
<keyword evidence="5 7" id="KW-1133">Transmembrane helix</keyword>
<evidence type="ECO:0000256" key="5">
    <source>
        <dbReference type="ARBA" id="ARBA00022989"/>
    </source>
</evidence>
<dbReference type="EMBL" id="JH603170">
    <property type="protein sequence ID" value="EIC20774.1"/>
    <property type="molecule type" value="Genomic_DNA"/>
</dbReference>
<feature type="domain" description="Mechanosensitive ion channel MscS C-terminal" evidence="10">
    <location>
        <begin position="525"/>
        <end position="638"/>
    </location>
</feature>
<dbReference type="InterPro" id="IPR006686">
    <property type="entry name" value="MscS_channel_CS"/>
</dbReference>
<dbReference type="InterPro" id="IPR010920">
    <property type="entry name" value="LSM_dom_sf"/>
</dbReference>
<dbReference type="SUPFAM" id="SSF50182">
    <property type="entry name" value="Sm-like ribonucleoproteins"/>
    <property type="match status" value="1"/>
</dbReference>
<feature type="signal peptide" evidence="8">
    <location>
        <begin position="1"/>
        <end position="25"/>
    </location>
</feature>
<keyword evidence="4 7" id="KW-0812">Transmembrane</keyword>
<dbReference type="InterPro" id="IPR049278">
    <property type="entry name" value="MS_channel_C"/>
</dbReference>
<keyword evidence="13" id="KW-1185">Reference proteome</keyword>
<gene>
    <name evidence="12" type="ORF">Thi970DRAFT_04430</name>
</gene>
<feature type="transmembrane region" description="Helical" evidence="7">
    <location>
        <begin position="336"/>
        <end position="355"/>
    </location>
</feature>
<dbReference type="eggNOG" id="COG0668">
    <property type="taxonomic scope" value="Bacteria"/>
</dbReference>
<evidence type="ECO:0000256" key="6">
    <source>
        <dbReference type="ARBA" id="ARBA00023136"/>
    </source>
</evidence>
<evidence type="ECO:0000259" key="11">
    <source>
        <dbReference type="Pfam" id="PF21088"/>
    </source>
</evidence>
<feature type="transmembrane region" description="Helical" evidence="7">
    <location>
        <begin position="361"/>
        <end position="382"/>
    </location>
</feature>
<sequence>MQAAIPAVIPALLLGLLLFPVSLPAADAPVMRAENLGDTTPFKQPLLLAVANLDQRISTTTDSADMARLTHQRARVLEQLNRAILSQGGRGFAPRLPADELLRLRDAVSSARRSGDKTAEMIAILRLNSAILDQSFTDLLTTVARDWIRFAPAANFDGAFNSFEHRTAFNQVPFGRAVQRLEAGKASTPSNAEQTLISAYHDYSQRAEVYDAVAQSLFGFVKDAATSNQLLHWLGISTLIGTIDAQPWAIDLNASILPGTDNNIGQLISLGQIVAAAALFLALTGVGLILLPMLLRLLRRVWPRRAAPQQAQSAQQAPTESERFLRLLEQSFLGPLRILLVLIAIAQATRILFLRVSGERIMSVIDSLYVVLVVWALLRLIDNFVMLYSSELLRRYPTLRGELVNFLSSMTRFLVIVFALLYLLQHFGFDIRALLASLGIGGLAVAFAAKETIANIFGCISIIADDMFQQGDWIVTPNGEGTVIDVGLRSTKIRTFDNAVIFLPNAYVASIDVRNWNRRKLGRRIKFTLGLEYGSDMQQVKKTVDDIRAMLIAHKDIADSSTDTSSYTKQQLAKIADAMDGYGIKRTLLVYLDALGDSSIDILIYCFSKTVDWEGWLQVKQDVIFRCCAIVEANGLSIAFPSETLYLRNDSGKESDDIGTLSALGEKS</sequence>
<evidence type="ECO:0000256" key="4">
    <source>
        <dbReference type="ARBA" id="ARBA00022692"/>
    </source>
</evidence>
<dbReference type="InterPro" id="IPR011014">
    <property type="entry name" value="MscS_channel_TM-2"/>
</dbReference>
<dbReference type="SUPFAM" id="SSF82861">
    <property type="entry name" value="Mechanosensitive channel protein MscS (YggB), transmembrane region"/>
    <property type="match status" value="1"/>
</dbReference>
<evidence type="ECO:0000256" key="3">
    <source>
        <dbReference type="ARBA" id="ARBA00022475"/>
    </source>
</evidence>
<dbReference type="Gene3D" id="1.10.287.1260">
    <property type="match status" value="1"/>
</dbReference>
<evidence type="ECO:0000259" key="9">
    <source>
        <dbReference type="Pfam" id="PF00924"/>
    </source>
</evidence>
<accession>H8Z6Q8</accession>
<evidence type="ECO:0000313" key="12">
    <source>
        <dbReference type="EMBL" id="EIC20774.1"/>
    </source>
</evidence>
<dbReference type="Pfam" id="PF21082">
    <property type="entry name" value="MS_channel_3rd"/>
    <property type="match status" value="1"/>
</dbReference>
<comment type="subcellular location">
    <subcellularLocation>
        <location evidence="1">Cell membrane</location>
        <topology evidence="1">Multi-pass membrane protein</topology>
    </subcellularLocation>
</comment>
<keyword evidence="8" id="KW-0732">Signal</keyword>
<dbReference type="PANTHER" id="PTHR43634:SF2">
    <property type="entry name" value="LOW CONDUCTANCE MECHANOSENSITIVE CHANNEL YNAI"/>
    <property type="match status" value="1"/>
</dbReference>
<feature type="chain" id="PRO_5003617703" evidence="8">
    <location>
        <begin position="26"/>
        <end position="668"/>
    </location>
</feature>
<keyword evidence="3" id="KW-1003">Cell membrane</keyword>
<organism evidence="12 13">
    <name type="scientific">Thiorhodovibrio frisius</name>
    <dbReference type="NCBI Taxonomy" id="631362"/>
    <lineage>
        <taxon>Bacteria</taxon>
        <taxon>Pseudomonadati</taxon>
        <taxon>Pseudomonadota</taxon>
        <taxon>Gammaproteobacteria</taxon>
        <taxon>Chromatiales</taxon>
        <taxon>Chromatiaceae</taxon>
        <taxon>Thiorhodovibrio</taxon>
    </lineage>
</organism>
<proteinExistence type="inferred from homology"/>
<keyword evidence="6 7" id="KW-0472">Membrane</keyword>
<dbReference type="Proteomes" id="UP000002964">
    <property type="component" value="Unassembled WGS sequence"/>
</dbReference>
<feature type="domain" description="Mechanosensitive ion channel MscS" evidence="9">
    <location>
        <begin position="452"/>
        <end position="518"/>
    </location>
</feature>
<dbReference type="Pfam" id="PF00924">
    <property type="entry name" value="MS_channel_2nd"/>
    <property type="match status" value="1"/>
</dbReference>
<dbReference type="Gene3D" id="2.30.30.60">
    <property type="match status" value="1"/>
</dbReference>
<protein>
    <submittedName>
        <fullName evidence="12">Small-conductance mechanosensitive channel</fullName>
    </submittedName>
</protein>
<dbReference type="Pfam" id="PF21088">
    <property type="entry name" value="MS_channel_1st"/>
    <property type="match status" value="1"/>
</dbReference>
<feature type="transmembrane region" description="Helical" evidence="7">
    <location>
        <begin position="273"/>
        <end position="295"/>
    </location>
</feature>
<dbReference type="GO" id="GO:0008381">
    <property type="term" value="F:mechanosensitive monoatomic ion channel activity"/>
    <property type="evidence" value="ECO:0007669"/>
    <property type="project" value="UniProtKB-ARBA"/>
</dbReference>